<evidence type="ECO:0000256" key="1">
    <source>
        <dbReference type="SAM" id="Phobius"/>
    </source>
</evidence>
<keyword evidence="1" id="KW-1133">Transmembrane helix</keyword>
<keyword evidence="1" id="KW-0812">Transmembrane</keyword>
<feature type="transmembrane region" description="Helical" evidence="1">
    <location>
        <begin position="96"/>
        <end position="119"/>
    </location>
</feature>
<feature type="transmembrane region" description="Helical" evidence="1">
    <location>
        <begin position="401"/>
        <end position="421"/>
    </location>
</feature>
<geneLocation type="mitochondrion" evidence="2"/>
<keyword evidence="2" id="KW-0496">Mitochondrion</keyword>
<keyword evidence="1" id="KW-0472">Membrane</keyword>
<feature type="transmembrane region" description="Helical" evidence="1">
    <location>
        <begin position="25"/>
        <end position="46"/>
    </location>
</feature>
<dbReference type="AlphaFoldDB" id="A0A386TYI1"/>
<organism evidence="2">
    <name type="scientific">Termitomyces sp</name>
    <dbReference type="NCBI Taxonomy" id="1916073"/>
    <lineage>
        <taxon>Eukaryota</taxon>
        <taxon>Fungi</taxon>
        <taxon>Dikarya</taxon>
        <taxon>Basidiomycota</taxon>
        <taxon>Agaricomycotina</taxon>
        <taxon>Agaricomycetes</taxon>
        <taxon>Agaricomycetidae</taxon>
        <taxon>Agaricales</taxon>
        <taxon>Tricholomatineae</taxon>
        <taxon>Lyophyllaceae</taxon>
        <taxon>Termitomyces</taxon>
    </lineage>
</organism>
<feature type="transmembrane region" description="Helical" evidence="1">
    <location>
        <begin position="341"/>
        <end position="365"/>
    </location>
</feature>
<gene>
    <name evidence="2" type="primary">orf1</name>
    <name evidence="2" type="ORF">C0988_000015</name>
</gene>
<evidence type="ECO:0000313" key="2">
    <source>
        <dbReference type="EMBL" id="AYE93276.1"/>
    </source>
</evidence>
<accession>A0A386TYI1</accession>
<name>A0A386TYI1_9AGAR</name>
<dbReference type="EMBL" id="MH725796">
    <property type="protein sequence ID" value="AYE93276.1"/>
    <property type="molecule type" value="Genomic_DNA"/>
</dbReference>
<sequence>MNMNIQNLNNLKPNNSTTYLAQPKYGLLLLLIFSYILTIGIFYLSYTHITSQYLLYGENTLMLVKQIEYFYNIYNIISSGLSSLKQNYLPAYLLSYSFPTLLKFSIFLAFIVIMVFFYIKEFQQKFQIKNGYMMSLSTPLGIFVSGKLQIIEDDMRQYEELSRVYKKLDYPLNQRMVNADFWDLKIRNIGQNFYEGFSNRSDVPPHVKTTLLNLFTGTHLNGYGKLHNCLIQRNNSYKLNTILRFRQLPGGTPLSETEYQKQKYILELDLHLLRQQESEKNLEMNLIQIWIEDLKYSTLNPIKELPQNERQLEVSPDSRSSIQMDLESPALLSGGSVKEEIIALVFVLLNSIVLSLVLGIVLAVYSNWLLSRFPNLHKYPKIKKLIENRLKIQKWIFKVNLIWVFIGIWPQLYIILLDIICSNTS</sequence>
<protein>
    <submittedName>
        <fullName evidence="2">Uncharacterized protein</fullName>
    </submittedName>
</protein>
<reference evidence="2" key="1">
    <citation type="submission" date="2018-08" db="EMBL/GenBank/DDBJ databases">
        <title>Comparative mitochondrial genomics of the basidiomycete Termitomyces.</title>
        <authorList>
            <person name="Nieuwenhuis M."/>
        </authorList>
    </citation>
    <scope>NUCLEOTIDE SEQUENCE</scope>
    <source>
        <strain evidence="2">T13</strain>
    </source>
</reference>
<proteinExistence type="predicted"/>